<protein>
    <recommendedName>
        <fullName evidence="5">Cell division protein FtsL</fullName>
    </recommendedName>
</protein>
<keyword evidence="2" id="KW-1133">Transmembrane helix</keyword>
<feature type="transmembrane region" description="Helical" evidence="2">
    <location>
        <begin position="16"/>
        <end position="35"/>
    </location>
</feature>
<evidence type="ECO:0008006" key="5">
    <source>
        <dbReference type="Google" id="ProtNLM"/>
    </source>
</evidence>
<comment type="caution">
    <text evidence="3">The sequence shown here is derived from an EMBL/GenBank/DDBJ whole genome shotgun (WGS) entry which is preliminary data.</text>
</comment>
<dbReference type="AlphaFoldDB" id="A0A2H0TFE9"/>
<feature type="coiled-coil region" evidence="1">
    <location>
        <begin position="44"/>
        <end position="71"/>
    </location>
</feature>
<accession>A0A2H0TFE9</accession>
<organism evidence="3 4">
    <name type="scientific">Candidatus Niyogibacteria bacterium CG10_big_fil_rev_8_21_14_0_10_42_19</name>
    <dbReference type="NCBI Taxonomy" id="1974725"/>
    <lineage>
        <taxon>Bacteria</taxon>
        <taxon>Candidatus Niyogiibacteriota</taxon>
    </lineage>
</organism>
<evidence type="ECO:0000256" key="2">
    <source>
        <dbReference type="SAM" id="Phobius"/>
    </source>
</evidence>
<gene>
    <name evidence="3" type="ORF">COU46_02360</name>
</gene>
<evidence type="ECO:0000313" key="3">
    <source>
        <dbReference type="EMBL" id="PIR70276.1"/>
    </source>
</evidence>
<sequence>MREFQPQKKSGILKKIVYSRVVVILLMIILGASVIKTSRTYIGYRNLALEHEAIKKQIEETKNGSQELKEALELFDGEFGKERVLKERFNVKKDGEEVIVLIDGPRAENNEKTENNIAGKIKKAGEWIKKIFSDIIKQ</sequence>
<evidence type="ECO:0000313" key="4">
    <source>
        <dbReference type="Proteomes" id="UP000229383"/>
    </source>
</evidence>
<proteinExistence type="predicted"/>
<keyword evidence="2" id="KW-0472">Membrane</keyword>
<reference evidence="4" key="1">
    <citation type="submission" date="2017-09" db="EMBL/GenBank/DDBJ databases">
        <title>Depth-based differentiation of microbial function through sediment-hosted aquifers and enrichment of novel symbionts in the deep terrestrial subsurface.</title>
        <authorList>
            <person name="Probst A.J."/>
            <person name="Ladd B."/>
            <person name="Jarett J.K."/>
            <person name="Geller-Mcgrath D.E."/>
            <person name="Sieber C.M.K."/>
            <person name="Emerson J.B."/>
            <person name="Anantharaman K."/>
            <person name="Thomas B.C."/>
            <person name="Malmstrom R."/>
            <person name="Stieglmeier M."/>
            <person name="Klingl A."/>
            <person name="Woyke T."/>
            <person name="Ryan C.M."/>
            <person name="Banfield J.F."/>
        </authorList>
    </citation>
    <scope>NUCLEOTIDE SEQUENCE [LARGE SCALE GENOMIC DNA]</scope>
</reference>
<keyword evidence="1" id="KW-0175">Coiled coil</keyword>
<dbReference type="EMBL" id="PFCN01000029">
    <property type="protein sequence ID" value="PIR70276.1"/>
    <property type="molecule type" value="Genomic_DNA"/>
</dbReference>
<dbReference type="Proteomes" id="UP000229383">
    <property type="component" value="Unassembled WGS sequence"/>
</dbReference>
<evidence type="ECO:0000256" key="1">
    <source>
        <dbReference type="SAM" id="Coils"/>
    </source>
</evidence>
<name>A0A2H0TFE9_9BACT</name>
<keyword evidence="2" id="KW-0812">Transmembrane</keyword>